<dbReference type="InterPro" id="IPR012341">
    <property type="entry name" value="6hp_glycosidase-like_sf"/>
</dbReference>
<dbReference type="AlphaFoldDB" id="A0AAU2VSY2"/>
<evidence type="ECO:0000256" key="1">
    <source>
        <dbReference type="SAM" id="MobiDB-lite"/>
    </source>
</evidence>
<evidence type="ECO:0000256" key="2">
    <source>
        <dbReference type="SAM" id="SignalP"/>
    </source>
</evidence>
<feature type="domain" description="DUF5703" evidence="3">
    <location>
        <begin position="68"/>
        <end position="346"/>
    </location>
</feature>
<dbReference type="Pfam" id="PF18961">
    <property type="entry name" value="DUF5703_N"/>
    <property type="match status" value="1"/>
</dbReference>
<dbReference type="PROSITE" id="PS51318">
    <property type="entry name" value="TAT"/>
    <property type="match status" value="1"/>
</dbReference>
<dbReference type="EMBL" id="CP108313">
    <property type="protein sequence ID" value="WTW70626.1"/>
    <property type="molecule type" value="Genomic_DNA"/>
</dbReference>
<dbReference type="InterPro" id="IPR043757">
    <property type="entry name" value="DUF5703_N"/>
</dbReference>
<reference evidence="4" key="1">
    <citation type="submission" date="2022-10" db="EMBL/GenBank/DDBJ databases">
        <title>The complete genomes of actinobacterial strains from the NBC collection.</title>
        <authorList>
            <person name="Joergensen T.S."/>
            <person name="Alvarez Arevalo M."/>
            <person name="Sterndorff E.B."/>
            <person name="Faurdal D."/>
            <person name="Vuksanovic O."/>
            <person name="Mourched A.-S."/>
            <person name="Charusanti P."/>
            <person name="Shaw S."/>
            <person name="Blin K."/>
            <person name="Weber T."/>
        </authorList>
    </citation>
    <scope>NUCLEOTIDE SEQUENCE</scope>
    <source>
        <strain evidence="4">NBC_00008</strain>
    </source>
</reference>
<name>A0AAU2VSY2_9ACTN</name>
<dbReference type="Gene3D" id="1.50.10.10">
    <property type="match status" value="1"/>
</dbReference>
<feature type="chain" id="PRO_5043793867" evidence="2">
    <location>
        <begin position="41"/>
        <end position="807"/>
    </location>
</feature>
<dbReference type="InterPro" id="IPR008928">
    <property type="entry name" value="6-hairpin_glycosidase_sf"/>
</dbReference>
<protein>
    <submittedName>
        <fullName evidence="4">DUF5703 domain-containing protein</fullName>
    </submittedName>
</protein>
<evidence type="ECO:0000313" key="4">
    <source>
        <dbReference type="EMBL" id="WTW70626.1"/>
    </source>
</evidence>
<feature type="region of interest" description="Disordered" evidence="1">
    <location>
        <begin position="782"/>
        <end position="807"/>
    </location>
</feature>
<accession>A0AAU2VSY2</accession>
<dbReference type="GO" id="GO:0005975">
    <property type="term" value="P:carbohydrate metabolic process"/>
    <property type="evidence" value="ECO:0007669"/>
    <property type="project" value="InterPro"/>
</dbReference>
<dbReference type="InterPro" id="IPR006311">
    <property type="entry name" value="TAT_signal"/>
</dbReference>
<proteinExistence type="predicted"/>
<sequence>MEAPKRTSHSPHLPRRAVLGRTAGALAAAMLPTGALSALAAQPAAGATGTGAQAASVVGESLPAYNEVWTSKSTDITGSMPIGNGVQAANVWVEGNQLRLLLTAGDAWEENVRLAKVGRLDITFSPNPFESGGFRQELKLHEGELVITAGSSPAITTRIWAGANEQTIHVESDAPSAFTVDVALTNLRPKNNPTPATSSFTFMDLVNTEDGYVGIQPKIWADGVQDVPGAVRWAHHNGASAYDEIMRLQKLDPAVQDDPLTGRTFGGQVRGEGFDRVSATRLLSTGGTSHRLDITLHSSIDASAGWRQTWGKEIGDLADASAATPVEQLRTDHRGWWDQYWNRSYIFVTGDADATKVTKGWLHTRYVQAVAGRTPAMPIRFNGSLFTPGHPDDPDFRMWNSYHGFNQRFAYWNMLGSGDFDLMQPYFDQYANSLPLARARVQAFWGRPTVAEPSDVELPATQGAMWPEVLGLWGQAVGGEYGWNRTGHGDSWFSGSWTRWLYAGNVEIVTMMLDYYSHTRDTAFARDKLVPIAREVVKFYDTHWHHKDGKIEMYPMYSGEGDRNLHNPAADTAGLHRILGELQTLPTSLVTSADLAYWAEVEGRLPALAVGANAQDNDTAWGTGDRLKTAHDVFLGTDTNNQNLYPVFPMRLFGAGLPHLDLAVASYRERRGKYPANGTQDWRHDAIHAAYLGLTAEAKFQTVGAFRTGSWRYSGFGPGSADGEPGQEAHAIAKTALQSMLLHPGADDDAILYNAWPSEWDVRFKLHTTGGRTVEGQLLAGKSEHTVTPEGAGDLIVDERDSGAAVR</sequence>
<keyword evidence="2" id="KW-0732">Signal</keyword>
<feature type="compositionally biased region" description="Basic and acidic residues" evidence="1">
    <location>
        <begin position="797"/>
        <end position="807"/>
    </location>
</feature>
<dbReference type="SUPFAM" id="SSF48208">
    <property type="entry name" value="Six-hairpin glycosidases"/>
    <property type="match status" value="1"/>
</dbReference>
<feature type="signal peptide" evidence="2">
    <location>
        <begin position="1"/>
        <end position="40"/>
    </location>
</feature>
<evidence type="ECO:0000259" key="3">
    <source>
        <dbReference type="Pfam" id="PF18961"/>
    </source>
</evidence>
<organism evidence="4">
    <name type="scientific">Streptomyces sp. NBC_00008</name>
    <dbReference type="NCBI Taxonomy" id="2903610"/>
    <lineage>
        <taxon>Bacteria</taxon>
        <taxon>Bacillati</taxon>
        <taxon>Actinomycetota</taxon>
        <taxon>Actinomycetes</taxon>
        <taxon>Kitasatosporales</taxon>
        <taxon>Streptomycetaceae</taxon>
        <taxon>Streptomyces</taxon>
    </lineage>
</organism>
<gene>
    <name evidence="4" type="ORF">OG398_21340</name>
</gene>